<dbReference type="InterPro" id="IPR036505">
    <property type="entry name" value="Amidase/PGRP_sf"/>
</dbReference>
<feature type="compositionally biased region" description="Low complexity" evidence="3">
    <location>
        <begin position="94"/>
        <end position="103"/>
    </location>
</feature>
<comment type="similarity">
    <text evidence="1">Belongs to the N-acetylmuramoyl-L-alanine amidase 2 family.</text>
</comment>
<dbReference type="InterPro" id="IPR006619">
    <property type="entry name" value="PGRP_domain_met/bac"/>
</dbReference>
<dbReference type="InterPro" id="IPR002502">
    <property type="entry name" value="Amidase_domain"/>
</dbReference>
<dbReference type="EMBL" id="BAAAZH010000008">
    <property type="protein sequence ID" value="GAA4113040.1"/>
    <property type="molecule type" value="Genomic_DNA"/>
</dbReference>
<evidence type="ECO:0008006" key="8">
    <source>
        <dbReference type="Google" id="ProtNLM"/>
    </source>
</evidence>
<keyword evidence="2" id="KW-0732">Signal</keyword>
<feature type="region of interest" description="Disordered" evidence="3">
    <location>
        <begin position="94"/>
        <end position="115"/>
    </location>
</feature>
<evidence type="ECO:0000313" key="7">
    <source>
        <dbReference type="Proteomes" id="UP001501495"/>
    </source>
</evidence>
<evidence type="ECO:0000313" key="6">
    <source>
        <dbReference type="EMBL" id="GAA4113040.1"/>
    </source>
</evidence>
<dbReference type="InterPro" id="IPR015510">
    <property type="entry name" value="PGRP"/>
</dbReference>
<accession>A0ABP7XF21</accession>
<gene>
    <name evidence="6" type="ORF">GCM10022215_09880</name>
</gene>
<organism evidence="6 7">
    <name type="scientific">Nocardioides fonticola</name>
    <dbReference type="NCBI Taxonomy" id="450363"/>
    <lineage>
        <taxon>Bacteria</taxon>
        <taxon>Bacillati</taxon>
        <taxon>Actinomycetota</taxon>
        <taxon>Actinomycetes</taxon>
        <taxon>Propionibacteriales</taxon>
        <taxon>Nocardioidaceae</taxon>
        <taxon>Nocardioides</taxon>
    </lineage>
</organism>
<dbReference type="InterPro" id="IPR013517">
    <property type="entry name" value="FG-GAP"/>
</dbReference>
<dbReference type="Gene3D" id="3.40.80.10">
    <property type="entry name" value="Peptidoglycan recognition protein-like"/>
    <property type="match status" value="1"/>
</dbReference>
<feature type="domain" description="Peptidoglycan recognition protein family" evidence="5">
    <location>
        <begin position="287"/>
        <end position="435"/>
    </location>
</feature>
<evidence type="ECO:0000256" key="3">
    <source>
        <dbReference type="SAM" id="MobiDB-lite"/>
    </source>
</evidence>
<name>A0ABP7XF21_9ACTN</name>
<dbReference type="PANTHER" id="PTHR11022">
    <property type="entry name" value="PEPTIDOGLYCAN RECOGNITION PROTEIN"/>
    <property type="match status" value="1"/>
</dbReference>
<dbReference type="PANTHER" id="PTHR11022:SF41">
    <property type="entry name" value="PEPTIDOGLYCAN-RECOGNITION PROTEIN LC-RELATED"/>
    <property type="match status" value="1"/>
</dbReference>
<dbReference type="Gene3D" id="2.130.10.130">
    <property type="entry name" value="Integrin alpha, N-terminal"/>
    <property type="match status" value="1"/>
</dbReference>
<dbReference type="CDD" id="cd06583">
    <property type="entry name" value="PGRP"/>
    <property type="match status" value="1"/>
</dbReference>
<dbReference type="InterPro" id="IPR028994">
    <property type="entry name" value="Integrin_alpha_N"/>
</dbReference>
<evidence type="ECO:0000256" key="1">
    <source>
        <dbReference type="ARBA" id="ARBA00007553"/>
    </source>
</evidence>
<proteinExistence type="inferred from homology"/>
<keyword evidence="7" id="KW-1185">Reference proteome</keyword>
<evidence type="ECO:0000259" key="5">
    <source>
        <dbReference type="SMART" id="SM00701"/>
    </source>
</evidence>
<dbReference type="SUPFAM" id="SSF55846">
    <property type="entry name" value="N-acetylmuramoyl-L-alanine amidase-like"/>
    <property type="match status" value="1"/>
</dbReference>
<evidence type="ECO:0000259" key="4">
    <source>
        <dbReference type="SMART" id="SM00644"/>
    </source>
</evidence>
<reference evidence="7" key="1">
    <citation type="journal article" date="2019" name="Int. J. Syst. Evol. Microbiol.">
        <title>The Global Catalogue of Microorganisms (GCM) 10K type strain sequencing project: providing services to taxonomists for standard genome sequencing and annotation.</title>
        <authorList>
            <consortium name="The Broad Institute Genomics Platform"/>
            <consortium name="The Broad Institute Genome Sequencing Center for Infectious Disease"/>
            <person name="Wu L."/>
            <person name="Ma J."/>
        </authorList>
    </citation>
    <scope>NUCLEOTIDE SEQUENCE [LARGE SCALE GENOMIC DNA]</scope>
    <source>
        <strain evidence="7">JCM 16703</strain>
    </source>
</reference>
<dbReference type="SMART" id="SM00701">
    <property type="entry name" value="PGRP"/>
    <property type="match status" value="1"/>
</dbReference>
<dbReference type="Pfam" id="PF01510">
    <property type="entry name" value="Amidase_2"/>
    <property type="match status" value="1"/>
</dbReference>
<dbReference type="SMART" id="SM00644">
    <property type="entry name" value="Ami_2"/>
    <property type="match status" value="1"/>
</dbReference>
<dbReference type="Pfam" id="PF13517">
    <property type="entry name" value="FG-GAP_3"/>
    <property type="match status" value="3"/>
</dbReference>
<comment type="caution">
    <text evidence="6">The sequence shown here is derived from an EMBL/GenBank/DDBJ whole genome shotgun (WGS) entry which is preliminary data.</text>
</comment>
<sequence length="983" mass="101716">MSRNKAGFVTLCQQLLALAVVLAVLVPASGVVTLDIVRERPSDGAAAPTPEVSGALAAYVREAQRPSTVATAPVDPDVREITLTPPTAAAARATGPAARLGRLSSGPVQARVTTRRTAEGVARVVTSTPQQVTGYGAVGVTWAHGEDIPETDLAFRVRTRTDGVWGKWLTLPYHDDHGPDPGSAEAKHARPGTDPLLIGTVDDVQVRATATGDAAVPDDMTLAVIDPGTTPTATEKAGIDTATMDGDDGSDSVENLAVAPAAAGSDAASLVSAATATPAAAVFTPKPVIYSRAQWGADESLREKSSLHYYEVHAGFVHHTVNANDYTRDEVPGIIRSIYAYHVKSRGWSDIGYNFLVDRFGRVWEGRYGGVDRPVVGAHTLNYNDYSFAMSAIGNYDVKQPSEAIVEAYGALFAWKLSLHGVNAASTSQQVGPTMFEAINGHRDAAKTACPGRYLYARIPDIRRIAAQAQRGWAGRQLESDLASTPHPDLVVRRASDKRLFIVPTGGLSGFAAGTTVSGDWSDADAVQVSPDLTGDGAADLVVRTASGAVEVHRGDGEGGFAAAGQKLSGFSGHDLVTAAGDLDGDGRNDLVARNSETGRLDLFRGRKPGAKKPANSVALAKKRTLSGDWSDVTDLAGAGDLDGDGRDDLALVSGDGTLAWARSTGDGYADPTPIQVSTAVQEVAGRGDVSGDGVADLVVRTRSGAAYAVLGRGEGGFGRLIGPFPALAKASGLIGGGDVAGNAMPDLYSFSGGRLTLYSNRGTFNAGAPIDTGVTATDADVVLSAGDWDRDGNGDVILRSAKTGRLLLRRGDGQGHLGPATVLAKDFSGVKLLAAVGDMTGDGWPDLMGQPSGGSMRIYPGRGLDGLGTSYAAHSAISASRQIALGRYDADGAPDSLFRKGSTVTLYPGNGPGGLTDPTRLKLDLSPYDWTVGISSATLGSRPALLARRTGTGDLYLIPATASGFGAPRLLAQGMEVYDLAG</sequence>
<dbReference type="RefSeq" id="WP_344732133.1">
    <property type="nucleotide sequence ID" value="NZ_BAAAZH010000008.1"/>
</dbReference>
<evidence type="ECO:0000256" key="2">
    <source>
        <dbReference type="ARBA" id="ARBA00022729"/>
    </source>
</evidence>
<dbReference type="SUPFAM" id="SSF69318">
    <property type="entry name" value="Integrin alpha N-terminal domain"/>
    <property type="match status" value="2"/>
</dbReference>
<feature type="domain" description="N-acetylmuramoyl-L-alanine amidase" evidence="4">
    <location>
        <begin position="300"/>
        <end position="452"/>
    </location>
</feature>
<dbReference type="Proteomes" id="UP001501495">
    <property type="component" value="Unassembled WGS sequence"/>
</dbReference>
<protein>
    <recommendedName>
        <fullName evidence="8">Peptidoglycan recognition protein family domain-containing protein</fullName>
    </recommendedName>
</protein>